<accession>A0A5P6P6X3</accession>
<dbReference type="OrthoDB" id="8442219at2"/>
<dbReference type="AlphaFoldDB" id="A0A5P6P6X3"/>
<dbReference type="KEGG" id="bbet:F8237_16985"/>
<dbReference type="EMBL" id="CP044543">
    <property type="protein sequence ID" value="QFI73955.1"/>
    <property type="molecule type" value="Genomic_DNA"/>
</dbReference>
<reference evidence="2" key="1">
    <citation type="submission" date="2019-10" db="EMBL/GenBank/DDBJ databases">
        <title>Complete Genome Sequence of Bradyrhizobium betae type strain PL7HG1T.</title>
        <authorList>
            <person name="Bromfield E.S.P."/>
            <person name="Cloutier S."/>
        </authorList>
    </citation>
    <scope>NUCLEOTIDE SEQUENCE [LARGE SCALE GENOMIC DNA]</scope>
    <source>
        <strain evidence="2">PL7HG1</strain>
    </source>
</reference>
<protein>
    <submittedName>
        <fullName evidence="1">Uncharacterized protein</fullName>
    </submittedName>
</protein>
<sequence>MAVHRTRSATDGPKQRQLHRLQMATDAGIELAPAAALFFCDRHKVPVPDWLVSHAAQGYCQQLRPSRPKNRGRSSGVVDRCRQDMIDMMRWDTVRGARFQQKHFKEALGMDADAPPNVLEHPRKMSIWYGHNWLRAYECASMILENTPAFGGPDAMKASYCRVERNMAYPKGSWRYFFFEPEFLETIGLEHPSRWGQSSKWTPLYHLTL</sequence>
<dbReference type="Proteomes" id="UP000325641">
    <property type="component" value="Chromosome"/>
</dbReference>
<dbReference type="RefSeq" id="WP_151646401.1">
    <property type="nucleotide sequence ID" value="NZ_CP044543.1"/>
</dbReference>
<name>A0A5P6P6X3_9BRAD</name>
<proteinExistence type="predicted"/>
<organism evidence="1 2">
    <name type="scientific">Bradyrhizobium betae</name>
    <dbReference type="NCBI Taxonomy" id="244734"/>
    <lineage>
        <taxon>Bacteria</taxon>
        <taxon>Pseudomonadati</taxon>
        <taxon>Pseudomonadota</taxon>
        <taxon>Alphaproteobacteria</taxon>
        <taxon>Hyphomicrobiales</taxon>
        <taxon>Nitrobacteraceae</taxon>
        <taxon>Bradyrhizobium</taxon>
    </lineage>
</organism>
<evidence type="ECO:0000313" key="1">
    <source>
        <dbReference type="EMBL" id="QFI73955.1"/>
    </source>
</evidence>
<evidence type="ECO:0000313" key="2">
    <source>
        <dbReference type="Proteomes" id="UP000325641"/>
    </source>
</evidence>
<gene>
    <name evidence="1" type="ORF">F8237_16985</name>
</gene>